<dbReference type="PATRIC" id="fig|1160705.3.peg.4069"/>
<protein>
    <submittedName>
        <fullName evidence="2">Putative Transposase</fullName>
    </submittedName>
</protein>
<name>L8PEU5_STRVR</name>
<dbReference type="AlphaFoldDB" id="L8PEU5"/>
<dbReference type="InterPro" id="IPR012337">
    <property type="entry name" value="RNaseH-like_sf"/>
</dbReference>
<dbReference type="Proteomes" id="UP000011205">
    <property type="component" value="Unassembled WGS sequence"/>
</dbReference>
<dbReference type="SUPFAM" id="SSF53098">
    <property type="entry name" value="Ribonuclease H-like"/>
    <property type="match status" value="1"/>
</dbReference>
<gene>
    <name evidence="2" type="ORF">STVIR_4111</name>
</gene>
<proteinExistence type="predicted"/>
<evidence type="ECO:0000313" key="3">
    <source>
        <dbReference type="Proteomes" id="UP000011205"/>
    </source>
</evidence>
<feature type="region of interest" description="Disordered" evidence="1">
    <location>
        <begin position="1"/>
        <end position="33"/>
    </location>
</feature>
<reference evidence="2 3" key="1">
    <citation type="journal article" date="2013" name="Genome Announc.">
        <title>Draft Genome Sequence of Streptomyces viridochromogenes Strain Tu57, Producer of Avilamycin.</title>
        <authorList>
            <person name="Gruning B.A."/>
            <person name="Erxleben A."/>
            <person name="Hahnlein A."/>
            <person name="Gunther S."/>
        </authorList>
    </citation>
    <scope>NUCLEOTIDE SEQUENCE [LARGE SCALE GENOMIC DNA]</scope>
    <source>
        <strain evidence="2 3">Tue57</strain>
    </source>
</reference>
<organism evidence="2 3">
    <name type="scientific">Streptomyces viridochromogenes Tue57</name>
    <dbReference type="NCBI Taxonomy" id="1160705"/>
    <lineage>
        <taxon>Bacteria</taxon>
        <taxon>Bacillati</taxon>
        <taxon>Actinomycetota</taxon>
        <taxon>Actinomycetes</taxon>
        <taxon>Kitasatosporales</taxon>
        <taxon>Streptomycetaceae</taxon>
        <taxon>Streptomyces</taxon>
    </lineage>
</organism>
<accession>L8PEU5</accession>
<evidence type="ECO:0000256" key="1">
    <source>
        <dbReference type="SAM" id="MobiDB-lite"/>
    </source>
</evidence>
<dbReference type="EMBL" id="AMLP01000124">
    <property type="protein sequence ID" value="ELS54930.1"/>
    <property type="molecule type" value="Genomic_DNA"/>
</dbReference>
<evidence type="ECO:0000313" key="2">
    <source>
        <dbReference type="EMBL" id="ELS54930.1"/>
    </source>
</evidence>
<comment type="caution">
    <text evidence="2">The sequence shown here is derived from an EMBL/GenBank/DDBJ whole genome shotgun (WGS) entry which is preliminary data.</text>
</comment>
<sequence length="228" mass="26055">MRSPASTASPPRPEVSAPTTWPRRSPSGAWQKLSAGRGAKGHRWYDWAQIAITAPGLAGRQHLLIRRNHRTGELAYYRCYAPRPVPLSTLVKVPGSHWTVEETFQNSKTLAGLDEHQVRRWDSWHRWVTLALLAHAFLAVTAVLERRDQALVDDGISPNGLIPLTCNEIQRLFTVLIARPTRDLAHRLRWSIWRRRHQPAPNAATTDARPPFNHEDHLYGWNIFSERP</sequence>